<organism evidence="1 2">
    <name type="scientific">Candidatus Desulfatibia profunda</name>
    <dbReference type="NCBI Taxonomy" id="2841695"/>
    <lineage>
        <taxon>Bacteria</taxon>
        <taxon>Pseudomonadati</taxon>
        <taxon>Thermodesulfobacteriota</taxon>
        <taxon>Desulfobacteria</taxon>
        <taxon>Desulfobacterales</taxon>
        <taxon>Desulfobacterales incertae sedis</taxon>
        <taxon>Candidatus Desulfatibia</taxon>
    </lineage>
</organism>
<reference evidence="1 2" key="1">
    <citation type="submission" date="2020-08" db="EMBL/GenBank/DDBJ databases">
        <title>Bridging the membrane lipid divide: bacteria of the FCB group superphylum have the potential to synthesize archaeal ether lipids.</title>
        <authorList>
            <person name="Villanueva L."/>
            <person name="Von Meijenfeldt F.A.B."/>
            <person name="Westbye A.B."/>
            <person name="Yadav S."/>
            <person name="Hopmans E.C."/>
            <person name="Dutilh B.E."/>
            <person name="Sinninghe Damste J.S."/>
        </authorList>
    </citation>
    <scope>NUCLEOTIDE SEQUENCE [LARGE SCALE GENOMIC DNA]</scope>
    <source>
        <strain evidence="1">NIOZ-UU30</strain>
    </source>
</reference>
<gene>
    <name evidence="1" type="ORF">H8E23_15630</name>
</gene>
<proteinExistence type="predicted"/>
<accession>A0A8J6NU99</accession>
<evidence type="ECO:0000313" key="2">
    <source>
        <dbReference type="Proteomes" id="UP000603434"/>
    </source>
</evidence>
<protein>
    <submittedName>
        <fullName evidence="1">Uncharacterized protein</fullName>
    </submittedName>
</protein>
<dbReference type="Proteomes" id="UP000603434">
    <property type="component" value="Unassembled WGS sequence"/>
</dbReference>
<evidence type="ECO:0000313" key="1">
    <source>
        <dbReference type="EMBL" id="MBC8362815.1"/>
    </source>
</evidence>
<comment type="caution">
    <text evidence="1">The sequence shown here is derived from an EMBL/GenBank/DDBJ whole genome shotgun (WGS) entry which is preliminary data.</text>
</comment>
<dbReference type="EMBL" id="JACNJH010000222">
    <property type="protein sequence ID" value="MBC8362815.1"/>
    <property type="molecule type" value="Genomic_DNA"/>
</dbReference>
<dbReference type="AlphaFoldDB" id="A0A8J6NU99"/>
<sequence length="171" mass="19465">METSQKEKAAIEKAGADLFDFAVDREDVKALMAYLPQEADINRVTVEYELQILKIISVGWSISYYLENVSYKNQLVRLYWNAVYEFSQSISATTGLMTGHDIDYFQILKERLDMYLNALNKKPDTHDPVVVIGPEFARICGNINDVFTVMTGSRMFTATIGAVKEYLKPKT</sequence>
<name>A0A8J6NU99_9BACT</name>